<dbReference type="Pfam" id="PF13561">
    <property type="entry name" value="adh_short_C2"/>
    <property type="match status" value="1"/>
</dbReference>
<dbReference type="InterPro" id="IPR020904">
    <property type="entry name" value="Sc_DH/Rdtase_CS"/>
</dbReference>
<dbReference type="FunFam" id="3.40.50.720:FF:000084">
    <property type="entry name" value="Short-chain dehydrogenase reductase"/>
    <property type="match status" value="1"/>
</dbReference>
<proteinExistence type="inferred from homology"/>
<comment type="similarity">
    <text evidence="1">Belongs to the short-chain dehydrogenases/reductases (SDR) family.</text>
</comment>
<accession>A0A6J4USD8</accession>
<dbReference type="PRINTS" id="PR00080">
    <property type="entry name" value="SDRFAMILY"/>
</dbReference>
<dbReference type="PANTHER" id="PTHR42760">
    <property type="entry name" value="SHORT-CHAIN DEHYDROGENASES/REDUCTASES FAMILY MEMBER"/>
    <property type="match status" value="1"/>
</dbReference>
<dbReference type="CDD" id="cd05233">
    <property type="entry name" value="SDR_c"/>
    <property type="match status" value="1"/>
</dbReference>
<dbReference type="PANTHER" id="PTHR42760:SF124">
    <property type="entry name" value="SHORT-CHAIN DEHYDROGENASE_REDUCTASE"/>
    <property type="match status" value="1"/>
</dbReference>
<organism evidence="2">
    <name type="scientific">uncultured Thermomicrobiales bacterium</name>
    <dbReference type="NCBI Taxonomy" id="1645740"/>
    <lineage>
        <taxon>Bacteria</taxon>
        <taxon>Pseudomonadati</taxon>
        <taxon>Thermomicrobiota</taxon>
        <taxon>Thermomicrobia</taxon>
        <taxon>Thermomicrobiales</taxon>
        <taxon>environmental samples</taxon>
    </lineage>
</organism>
<dbReference type="Gene3D" id="3.40.50.720">
    <property type="entry name" value="NAD(P)-binding Rossmann-like Domain"/>
    <property type="match status" value="1"/>
</dbReference>
<dbReference type="InterPro" id="IPR002347">
    <property type="entry name" value="SDR_fam"/>
</dbReference>
<evidence type="ECO:0000256" key="1">
    <source>
        <dbReference type="ARBA" id="ARBA00006484"/>
    </source>
</evidence>
<dbReference type="SUPFAM" id="SSF51735">
    <property type="entry name" value="NAD(P)-binding Rossmann-fold domains"/>
    <property type="match status" value="1"/>
</dbReference>
<dbReference type="AlphaFoldDB" id="A0A6J4USD8"/>
<dbReference type="PRINTS" id="PR00081">
    <property type="entry name" value="GDHRDH"/>
</dbReference>
<reference evidence="2" key="1">
    <citation type="submission" date="2020-02" db="EMBL/GenBank/DDBJ databases">
        <authorList>
            <person name="Meier V. D."/>
        </authorList>
    </citation>
    <scope>NUCLEOTIDE SEQUENCE</scope>
    <source>
        <strain evidence="2">AVDCRST_MAG73</strain>
    </source>
</reference>
<evidence type="ECO:0000313" key="2">
    <source>
        <dbReference type="EMBL" id="CAA9558532.1"/>
    </source>
</evidence>
<dbReference type="PROSITE" id="PS00061">
    <property type="entry name" value="ADH_SHORT"/>
    <property type="match status" value="1"/>
</dbReference>
<sequence>MRVFRLDGKTALVTGAGSGIGREIALLYARQGAAVAVADIAEDGAAAVAEEIAAGGGTGFPVRLDVADLESARSAVAETVRRHGRLDILVNNAGIGHVGSLTETAPEDFDRLVAVNVNGVYYCSLAGVDQMLIQEPTGGVVVNIASIAGMVAVNRRFAYCATKGAVISMTQSLAMDYVDQNIRCNCICPGTIHSPFVEAYLHRFHANELEETRAALHARQPLGRMGRPDEIAPLALYLASDEAAYVTGAQMVIDGGLTAR</sequence>
<dbReference type="EMBL" id="CADCWE010000229">
    <property type="protein sequence ID" value="CAA9558532.1"/>
    <property type="molecule type" value="Genomic_DNA"/>
</dbReference>
<dbReference type="GO" id="GO:0016616">
    <property type="term" value="F:oxidoreductase activity, acting on the CH-OH group of donors, NAD or NADP as acceptor"/>
    <property type="evidence" value="ECO:0007669"/>
    <property type="project" value="TreeGrafter"/>
</dbReference>
<evidence type="ECO:0008006" key="3">
    <source>
        <dbReference type="Google" id="ProtNLM"/>
    </source>
</evidence>
<name>A0A6J4USD8_9BACT</name>
<dbReference type="InterPro" id="IPR036291">
    <property type="entry name" value="NAD(P)-bd_dom_sf"/>
</dbReference>
<protein>
    <recommendedName>
        <fullName evidence="3">3-oxoacyl-[acyl-carrier-protein] reductase</fullName>
    </recommendedName>
</protein>
<dbReference type="NCBIfam" id="NF005559">
    <property type="entry name" value="PRK07231.1"/>
    <property type="match status" value="1"/>
</dbReference>
<gene>
    <name evidence="2" type="ORF">AVDCRST_MAG73-3491</name>
</gene>